<evidence type="ECO:0000313" key="2">
    <source>
        <dbReference type="Proteomes" id="UP000238348"/>
    </source>
</evidence>
<evidence type="ECO:0000313" key="1">
    <source>
        <dbReference type="EMBL" id="AUX43685.1"/>
    </source>
</evidence>
<proteinExistence type="predicted"/>
<dbReference type="Proteomes" id="UP000238348">
    <property type="component" value="Chromosome"/>
</dbReference>
<dbReference type="EMBL" id="CP012673">
    <property type="protein sequence ID" value="AUX43685.1"/>
    <property type="molecule type" value="Genomic_DNA"/>
</dbReference>
<sequence length="231" mass="25573">MLVAVVAAGGLVSCKRKVDVVLEQPESTVASLIKAYQGEDVEAYGKIADDFYFTLQERALACNDRVYSQIFECQEKAPSGDRLEFQLKRELHKLDCLKAGPECGCKVPTEGGRSYVTSLGHRVLSTAVLSAEACTIKEVLSLSMKELDKYGDAFAFYSCSELKDNDKFSVAEVRCQDVNGPLRVFMVQRPEGWKVIAYGGEGYLSLGARAAQKMVDEQEKKKLGELNKYLK</sequence>
<dbReference type="AlphaFoldDB" id="A0A2L0EWP6"/>
<name>A0A2L0EWP6_SORCE</name>
<gene>
    <name evidence="1" type="ORF">SOCE26_051370</name>
</gene>
<organism evidence="1 2">
    <name type="scientific">Sorangium cellulosum</name>
    <name type="common">Polyangium cellulosum</name>
    <dbReference type="NCBI Taxonomy" id="56"/>
    <lineage>
        <taxon>Bacteria</taxon>
        <taxon>Pseudomonadati</taxon>
        <taxon>Myxococcota</taxon>
        <taxon>Polyangia</taxon>
        <taxon>Polyangiales</taxon>
        <taxon>Polyangiaceae</taxon>
        <taxon>Sorangium</taxon>
    </lineage>
</organism>
<reference evidence="1 2" key="1">
    <citation type="submission" date="2015-09" db="EMBL/GenBank/DDBJ databases">
        <title>Sorangium comparison.</title>
        <authorList>
            <person name="Zaburannyi N."/>
            <person name="Bunk B."/>
            <person name="Overmann J."/>
            <person name="Mueller R."/>
        </authorList>
    </citation>
    <scope>NUCLEOTIDE SEQUENCE [LARGE SCALE GENOMIC DNA]</scope>
    <source>
        <strain evidence="1 2">So ce26</strain>
    </source>
</reference>
<accession>A0A2L0EWP6</accession>
<protein>
    <submittedName>
        <fullName evidence="1">Uncharacterized protein</fullName>
    </submittedName>
</protein>